<reference evidence="1 2" key="1">
    <citation type="submission" date="2018-11" db="EMBL/GenBank/DDBJ databases">
        <authorList>
            <consortium name="Pathogen Informatics"/>
        </authorList>
    </citation>
    <scope>NUCLEOTIDE SEQUENCE [LARGE SCALE GENOMIC DNA]</scope>
</reference>
<evidence type="ECO:0000313" key="2">
    <source>
        <dbReference type="Proteomes" id="UP000281553"/>
    </source>
</evidence>
<gene>
    <name evidence="1" type="ORF">DILT_LOCUS15481</name>
</gene>
<organism evidence="1 2">
    <name type="scientific">Dibothriocephalus latus</name>
    <name type="common">Fish tapeworm</name>
    <name type="synonym">Diphyllobothrium latum</name>
    <dbReference type="NCBI Taxonomy" id="60516"/>
    <lineage>
        <taxon>Eukaryota</taxon>
        <taxon>Metazoa</taxon>
        <taxon>Spiralia</taxon>
        <taxon>Lophotrochozoa</taxon>
        <taxon>Platyhelminthes</taxon>
        <taxon>Cestoda</taxon>
        <taxon>Eucestoda</taxon>
        <taxon>Diphyllobothriidea</taxon>
        <taxon>Diphyllobothriidae</taxon>
        <taxon>Dibothriocephalus</taxon>
    </lineage>
</organism>
<dbReference type="Proteomes" id="UP000281553">
    <property type="component" value="Unassembled WGS sequence"/>
</dbReference>
<dbReference type="EMBL" id="UYRU01079448">
    <property type="protein sequence ID" value="VDN30112.1"/>
    <property type="molecule type" value="Genomic_DNA"/>
</dbReference>
<accession>A0A3P7QDW2</accession>
<name>A0A3P7QDW2_DIBLA</name>
<dbReference type="AlphaFoldDB" id="A0A3P7QDW2"/>
<protein>
    <submittedName>
        <fullName evidence="1">Uncharacterized protein</fullName>
    </submittedName>
</protein>
<keyword evidence="2" id="KW-1185">Reference proteome</keyword>
<sequence>MGLVTVYGLRHWSRVNVCEELDSDRRQWAAAIRDIREADSSNNRSELDQVQVSMRSTMPAVFEICSRYGNTTRTTLAVP</sequence>
<proteinExistence type="predicted"/>
<evidence type="ECO:0000313" key="1">
    <source>
        <dbReference type="EMBL" id="VDN30112.1"/>
    </source>
</evidence>